<dbReference type="Proteomes" id="UP000002624">
    <property type="component" value="Unassembled WGS sequence"/>
</dbReference>
<sequence>MTAGWGHFSDSRVAKSRAEKGAFLILAKVKRQLVAAGNQRVKQSCHVMSGGHNGSELIFPPRDVILITMISTANGVATQGGMCLRIRLRDDQGCLSGNTSRIRKQERAQRIRPRGLLIGGQRWRCHDITAICPPKRSVALEVRSGSGSIGRQHSPLSPRGNRKGGDCEGTSIAIQGRGARHVTARSPTGLTGGCLAWPGLGHGGSPKPPNFPSLG</sequence>
<proteinExistence type="predicted"/>
<gene>
    <name evidence="2" type="ORF">HCDG_08136</name>
</gene>
<dbReference type="EMBL" id="GG692433">
    <property type="protein sequence ID" value="EER37877.1"/>
    <property type="molecule type" value="Genomic_DNA"/>
</dbReference>
<feature type="compositionally biased region" description="Polar residues" evidence="1">
    <location>
        <begin position="145"/>
        <end position="155"/>
    </location>
</feature>
<accession>C6HPK5</accession>
<evidence type="ECO:0000256" key="1">
    <source>
        <dbReference type="SAM" id="MobiDB-lite"/>
    </source>
</evidence>
<name>C6HPK5_AJECH</name>
<dbReference type="AlphaFoldDB" id="C6HPK5"/>
<dbReference type="VEuPathDB" id="FungiDB:HCDG_08136"/>
<feature type="region of interest" description="Disordered" evidence="1">
    <location>
        <begin position="144"/>
        <end position="170"/>
    </location>
</feature>
<evidence type="ECO:0000313" key="2">
    <source>
        <dbReference type="EMBL" id="EER37877.1"/>
    </source>
</evidence>
<dbReference type="HOGENOM" id="CLU_1282920_0_0_1"/>
<protein>
    <submittedName>
        <fullName evidence="2">Uncharacterized protein</fullName>
    </submittedName>
</protein>
<organism evidence="2 3">
    <name type="scientific">Ajellomyces capsulatus (strain H143)</name>
    <name type="common">Darling's disease fungus</name>
    <name type="synonym">Histoplasma capsulatum</name>
    <dbReference type="NCBI Taxonomy" id="544712"/>
    <lineage>
        <taxon>Eukaryota</taxon>
        <taxon>Fungi</taxon>
        <taxon>Dikarya</taxon>
        <taxon>Ascomycota</taxon>
        <taxon>Pezizomycotina</taxon>
        <taxon>Eurotiomycetes</taxon>
        <taxon>Eurotiomycetidae</taxon>
        <taxon>Onygenales</taxon>
        <taxon>Ajellomycetaceae</taxon>
        <taxon>Histoplasma</taxon>
    </lineage>
</organism>
<evidence type="ECO:0000313" key="3">
    <source>
        <dbReference type="Proteomes" id="UP000002624"/>
    </source>
</evidence>
<reference evidence="3" key="1">
    <citation type="submission" date="2009-05" db="EMBL/GenBank/DDBJ databases">
        <title>The genome sequence of Ajellomyces capsulatus strain H143.</title>
        <authorList>
            <person name="Champion M."/>
            <person name="Cuomo C.A."/>
            <person name="Ma L.-J."/>
            <person name="Henn M.R."/>
            <person name="Sil A."/>
            <person name="Goldman B."/>
            <person name="Young S.K."/>
            <person name="Kodira C.D."/>
            <person name="Zeng Q."/>
            <person name="Koehrsen M."/>
            <person name="Alvarado L."/>
            <person name="Berlin A.M."/>
            <person name="Borenstein D."/>
            <person name="Chen Z."/>
            <person name="Engels R."/>
            <person name="Freedman E."/>
            <person name="Gellesch M."/>
            <person name="Goldberg J."/>
            <person name="Griggs A."/>
            <person name="Gujja S."/>
            <person name="Heiman D.I."/>
            <person name="Hepburn T.A."/>
            <person name="Howarth C."/>
            <person name="Jen D."/>
            <person name="Larson L."/>
            <person name="Lewis B."/>
            <person name="Mehta T."/>
            <person name="Park D."/>
            <person name="Pearson M."/>
            <person name="Roberts A."/>
            <person name="Saif S."/>
            <person name="Shea T.D."/>
            <person name="Shenoy N."/>
            <person name="Sisk P."/>
            <person name="Stolte C."/>
            <person name="Sykes S."/>
            <person name="Walk T."/>
            <person name="White J."/>
            <person name="Yandava C."/>
            <person name="Klein B."/>
            <person name="McEwen J.G."/>
            <person name="Puccia R."/>
            <person name="Goldman G.H."/>
            <person name="Felipe M.S."/>
            <person name="Nino-Vega G."/>
            <person name="San-Blas G."/>
            <person name="Taylor J.W."/>
            <person name="Mendoza L."/>
            <person name="Galagan J.E."/>
            <person name="Nusbaum C."/>
            <person name="Birren B.W."/>
        </authorList>
    </citation>
    <scope>NUCLEOTIDE SEQUENCE [LARGE SCALE GENOMIC DNA]</scope>
    <source>
        <strain evidence="3">H143</strain>
    </source>
</reference>